<evidence type="ECO:0000313" key="2">
    <source>
        <dbReference type="EMBL" id="CEL98381.1"/>
    </source>
</evidence>
<dbReference type="EMBL" id="CDMY01000269">
    <property type="protein sequence ID" value="CEL98381.1"/>
    <property type="molecule type" value="Genomic_DNA"/>
</dbReference>
<evidence type="ECO:0000256" key="1">
    <source>
        <dbReference type="SAM" id="MobiDB-lite"/>
    </source>
</evidence>
<proteinExistence type="predicted"/>
<dbReference type="VEuPathDB" id="CryptoDB:Vbra_22917"/>
<name>A0A0G4ENG5_VITBC</name>
<dbReference type="Proteomes" id="UP000041254">
    <property type="component" value="Unassembled WGS sequence"/>
</dbReference>
<gene>
    <name evidence="2" type="ORF">Vbra_22917</name>
</gene>
<keyword evidence="3" id="KW-1185">Reference proteome</keyword>
<evidence type="ECO:0000313" key="3">
    <source>
        <dbReference type="Proteomes" id="UP000041254"/>
    </source>
</evidence>
<reference evidence="2 3" key="1">
    <citation type="submission" date="2014-11" db="EMBL/GenBank/DDBJ databases">
        <authorList>
            <person name="Zhu J."/>
            <person name="Qi W."/>
            <person name="Song R."/>
        </authorList>
    </citation>
    <scope>NUCLEOTIDE SEQUENCE [LARGE SCALE GENOMIC DNA]</scope>
</reference>
<feature type="region of interest" description="Disordered" evidence="1">
    <location>
        <begin position="91"/>
        <end position="133"/>
    </location>
</feature>
<dbReference type="InParanoid" id="A0A0G4ENG5"/>
<dbReference type="AlphaFoldDB" id="A0A0G4ENG5"/>
<accession>A0A0G4ENG5</accession>
<organism evidence="2 3">
    <name type="scientific">Vitrella brassicaformis (strain CCMP3155)</name>
    <dbReference type="NCBI Taxonomy" id="1169540"/>
    <lineage>
        <taxon>Eukaryota</taxon>
        <taxon>Sar</taxon>
        <taxon>Alveolata</taxon>
        <taxon>Colpodellida</taxon>
        <taxon>Vitrellaceae</taxon>
        <taxon>Vitrella</taxon>
    </lineage>
</organism>
<feature type="compositionally biased region" description="Basic and acidic residues" evidence="1">
    <location>
        <begin position="91"/>
        <end position="100"/>
    </location>
</feature>
<sequence length="579" mass="64922">MPAVAPASLGYGKVIDGIFSQAGKSTEATLTSLRRTLGDVDPTFDYSIFKRSASHPSLQTQAYAEEDDEETHKYLLGPFLEINRRIRSKDAPRRGIDALRKQSSGAESMRKSASAKELHSRRPSGAAARSSYGFAGPKVGSPAFLGPSRQHVDRISRLGAHSPPPGAYQPRIDVTRDRLIVPDMTIGLPKERTYPKKYERQPGGAVIISKRAPDEALQKTAEAAPGPSYDMFTGQGLGLRPHISTPDLHRMIPRDQALSFDKRQWHESHFLDDPERLMRQHFAVNMRRPVVCDFTKTKYREPMARTTVDAVYSINLDTIRPRGDVGVTDLRRQLKRPPLEAALGRREAGPAVDRSMARDCRIQTHYTEPVNIALAKYTSRPPLNRQILQYQTDDPAVYSAVLARERKQYPDSHLVHPRSHPPPDFKRMTNRAAAYQGTRNAVGLPATSNPLIDPRRNKAVEGVLSTDIAMTNCFDPPLLRPHFQDLRFQKTIARDRRFPRPRGEAVLPVAAGAVTQQPGGQGGFFESSEFMCGYTAGRSKPLDHLFRFQRPLRASESRTKLHVDPRRKKMMASRSARYL</sequence>
<feature type="compositionally biased region" description="Basic and acidic residues" evidence="1">
    <location>
        <begin position="108"/>
        <end position="120"/>
    </location>
</feature>
<protein>
    <submittedName>
        <fullName evidence="2">Uncharacterized protein</fullName>
    </submittedName>
</protein>